<keyword evidence="1" id="KW-0472">Membrane</keyword>
<protein>
    <submittedName>
        <fullName evidence="2">Uncharacterized protein</fullName>
    </submittedName>
</protein>
<dbReference type="Proteomes" id="UP000054270">
    <property type="component" value="Unassembled WGS sequence"/>
</dbReference>
<keyword evidence="1" id="KW-1133">Transmembrane helix</keyword>
<organism evidence="2 3">
    <name type="scientific">Hypholoma sublateritium (strain FD-334 SS-4)</name>
    <dbReference type="NCBI Taxonomy" id="945553"/>
    <lineage>
        <taxon>Eukaryota</taxon>
        <taxon>Fungi</taxon>
        <taxon>Dikarya</taxon>
        <taxon>Basidiomycota</taxon>
        <taxon>Agaricomycotina</taxon>
        <taxon>Agaricomycetes</taxon>
        <taxon>Agaricomycetidae</taxon>
        <taxon>Agaricales</taxon>
        <taxon>Agaricineae</taxon>
        <taxon>Strophariaceae</taxon>
        <taxon>Hypholoma</taxon>
    </lineage>
</organism>
<evidence type="ECO:0000256" key="1">
    <source>
        <dbReference type="SAM" id="Phobius"/>
    </source>
</evidence>
<name>A0A0D2PCR8_HYPSF</name>
<sequence length="95" mass="10387">MPGVRLGGAFNDRFDRRQALPPGSLPIKHRASGLCCVAPHLASISLSIFCLVLSLLRLARLDESMLQAMQSSKSIYPGAPSPGQKYNHFRGCYWG</sequence>
<reference evidence="3" key="1">
    <citation type="submission" date="2014-04" db="EMBL/GenBank/DDBJ databases">
        <title>Evolutionary Origins and Diversification of the Mycorrhizal Mutualists.</title>
        <authorList>
            <consortium name="DOE Joint Genome Institute"/>
            <consortium name="Mycorrhizal Genomics Consortium"/>
            <person name="Kohler A."/>
            <person name="Kuo A."/>
            <person name="Nagy L.G."/>
            <person name="Floudas D."/>
            <person name="Copeland A."/>
            <person name="Barry K.W."/>
            <person name="Cichocki N."/>
            <person name="Veneault-Fourrey C."/>
            <person name="LaButti K."/>
            <person name="Lindquist E.A."/>
            <person name="Lipzen A."/>
            <person name="Lundell T."/>
            <person name="Morin E."/>
            <person name="Murat C."/>
            <person name="Riley R."/>
            <person name="Ohm R."/>
            <person name="Sun H."/>
            <person name="Tunlid A."/>
            <person name="Henrissat B."/>
            <person name="Grigoriev I.V."/>
            <person name="Hibbett D.S."/>
            <person name="Martin F."/>
        </authorList>
    </citation>
    <scope>NUCLEOTIDE SEQUENCE [LARGE SCALE GENOMIC DNA]</scope>
    <source>
        <strain evidence="3">FD-334 SS-4</strain>
    </source>
</reference>
<evidence type="ECO:0000313" key="3">
    <source>
        <dbReference type="Proteomes" id="UP000054270"/>
    </source>
</evidence>
<feature type="transmembrane region" description="Helical" evidence="1">
    <location>
        <begin position="31"/>
        <end position="56"/>
    </location>
</feature>
<dbReference type="EMBL" id="KN817528">
    <property type="protein sequence ID" value="KJA26366.1"/>
    <property type="molecule type" value="Genomic_DNA"/>
</dbReference>
<gene>
    <name evidence="2" type="ORF">HYPSUDRAFT_64091</name>
</gene>
<keyword evidence="1" id="KW-0812">Transmembrane</keyword>
<accession>A0A0D2PCR8</accession>
<dbReference type="AlphaFoldDB" id="A0A0D2PCR8"/>
<evidence type="ECO:0000313" key="2">
    <source>
        <dbReference type="EMBL" id="KJA26366.1"/>
    </source>
</evidence>
<proteinExistence type="predicted"/>
<keyword evidence="3" id="KW-1185">Reference proteome</keyword>